<keyword evidence="1" id="KW-0833">Ubl conjugation pathway</keyword>
<organism evidence="3">
    <name type="scientific">Sesamum radiatum</name>
    <name type="common">Black benniseed</name>
    <dbReference type="NCBI Taxonomy" id="300843"/>
    <lineage>
        <taxon>Eukaryota</taxon>
        <taxon>Viridiplantae</taxon>
        <taxon>Streptophyta</taxon>
        <taxon>Embryophyta</taxon>
        <taxon>Tracheophyta</taxon>
        <taxon>Spermatophyta</taxon>
        <taxon>Magnoliopsida</taxon>
        <taxon>eudicotyledons</taxon>
        <taxon>Gunneridae</taxon>
        <taxon>Pentapetalae</taxon>
        <taxon>asterids</taxon>
        <taxon>lamiids</taxon>
        <taxon>Lamiales</taxon>
        <taxon>Pedaliaceae</taxon>
        <taxon>Sesamum</taxon>
    </lineage>
</organism>
<evidence type="ECO:0000259" key="2">
    <source>
        <dbReference type="Pfam" id="PF25598"/>
    </source>
</evidence>
<evidence type="ECO:0000256" key="1">
    <source>
        <dbReference type="ARBA" id="ARBA00022786"/>
    </source>
</evidence>
<accession>A0AAW2MFW1</accession>
<dbReference type="PANTHER" id="PTHR23315">
    <property type="entry name" value="U BOX DOMAIN-CONTAINING"/>
    <property type="match status" value="1"/>
</dbReference>
<dbReference type="AlphaFoldDB" id="A0AAW2MFW1"/>
<dbReference type="InterPro" id="IPR016024">
    <property type="entry name" value="ARM-type_fold"/>
</dbReference>
<name>A0AAW2MFW1_SESRA</name>
<dbReference type="Gene3D" id="1.25.10.10">
    <property type="entry name" value="Leucine-rich Repeat Variant"/>
    <property type="match status" value="1"/>
</dbReference>
<proteinExistence type="predicted"/>
<sequence length="363" mass="39116">MFSQFLLATPGQVKITKVKPNHWSAGWQSNEYAKVNIGVIELALSPRNITMQFTSLTETSRKIHEIMAAGVRETITECIKELAQPSAVPNEHQHRALETLVTITKLSPQNRNLVAQSDAAISSLVALSKTPSLPTVQTLALSVLFNLSLNTSLKHSLAQIDTIVHLNTIILSPNSTESGKLAASLVCSLAMLHKNKAKFGVAGTVQVLVKAISGPRSPAAHHLLSSLAELVQFHGNCTVAVRAGAVPVLLAVAESSNEEDLSGTSLAILGLLARFEEGLNELKRTDRLVARMVGILKKGRMLSKEGACEILLRLFDESEGCLRHAVRLPEFSSVLADVSVRGSGRAREKAGLLMKKIMDANVY</sequence>
<gene>
    <name evidence="3" type="ORF">Sradi_5009700</name>
</gene>
<dbReference type="Pfam" id="PF25598">
    <property type="entry name" value="ARM_PUB"/>
    <property type="match status" value="1"/>
</dbReference>
<dbReference type="EMBL" id="JACGWJ010000022">
    <property type="protein sequence ID" value="KAL0330230.1"/>
    <property type="molecule type" value="Genomic_DNA"/>
</dbReference>
<dbReference type="PANTHER" id="PTHR23315:SF254">
    <property type="entry name" value="KINESIN-ASSOCIATED PROTEIN"/>
    <property type="match status" value="1"/>
</dbReference>
<evidence type="ECO:0000313" key="3">
    <source>
        <dbReference type="EMBL" id="KAL0330230.1"/>
    </source>
</evidence>
<reference evidence="3" key="2">
    <citation type="journal article" date="2024" name="Plant">
        <title>Genomic evolution and insights into agronomic trait innovations of Sesamum species.</title>
        <authorList>
            <person name="Miao H."/>
            <person name="Wang L."/>
            <person name="Qu L."/>
            <person name="Liu H."/>
            <person name="Sun Y."/>
            <person name="Le M."/>
            <person name="Wang Q."/>
            <person name="Wei S."/>
            <person name="Zheng Y."/>
            <person name="Lin W."/>
            <person name="Duan Y."/>
            <person name="Cao H."/>
            <person name="Xiong S."/>
            <person name="Wang X."/>
            <person name="Wei L."/>
            <person name="Li C."/>
            <person name="Ma Q."/>
            <person name="Ju M."/>
            <person name="Zhao R."/>
            <person name="Li G."/>
            <person name="Mu C."/>
            <person name="Tian Q."/>
            <person name="Mei H."/>
            <person name="Zhang T."/>
            <person name="Gao T."/>
            <person name="Zhang H."/>
        </authorList>
    </citation>
    <scope>NUCLEOTIDE SEQUENCE</scope>
    <source>
        <strain evidence="3">G02</strain>
    </source>
</reference>
<dbReference type="InterPro" id="IPR011989">
    <property type="entry name" value="ARM-like"/>
</dbReference>
<protein>
    <recommendedName>
        <fullName evidence="2">U-box domain-containing protein</fullName>
    </recommendedName>
</protein>
<comment type="caution">
    <text evidence="3">The sequence shown here is derived from an EMBL/GenBank/DDBJ whole genome shotgun (WGS) entry which is preliminary data.</text>
</comment>
<feature type="domain" description="U-box" evidence="2">
    <location>
        <begin position="77"/>
        <end position="357"/>
    </location>
</feature>
<dbReference type="SUPFAM" id="SSF48371">
    <property type="entry name" value="ARM repeat"/>
    <property type="match status" value="1"/>
</dbReference>
<dbReference type="InterPro" id="IPR058678">
    <property type="entry name" value="ARM_PUB"/>
</dbReference>
<reference evidence="3" key="1">
    <citation type="submission" date="2020-06" db="EMBL/GenBank/DDBJ databases">
        <authorList>
            <person name="Li T."/>
            <person name="Hu X."/>
            <person name="Zhang T."/>
            <person name="Song X."/>
            <person name="Zhang H."/>
            <person name="Dai N."/>
            <person name="Sheng W."/>
            <person name="Hou X."/>
            <person name="Wei L."/>
        </authorList>
    </citation>
    <scope>NUCLEOTIDE SEQUENCE</scope>
    <source>
        <strain evidence="3">G02</strain>
        <tissue evidence="3">Leaf</tissue>
    </source>
</reference>